<gene>
    <name evidence="2" type="primary">tsaB</name>
    <name evidence="2" type="ORF">CR203_23500</name>
</gene>
<dbReference type="EMBL" id="PDOE01000028">
    <property type="protein sequence ID" value="RKL64924.1"/>
    <property type="molecule type" value="Genomic_DNA"/>
</dbReference>
<organism evidence="2 3">
    <name type="scientific">Salipaludibacillus neizhouensis</name>
    <dbReference type="NCBI Taxonomy" id="885475"/>
    <lineage>
        <taxon>Bacteria</taxon>
        <taxon>Bacillati</taxon>
        <taxon>Bacillota</taxon>
        <taxon>Bacilli</taxon>
        <taxon>Bacillales</taxon>
        <taxon>Bacillaceae</taxon>
    </lineage>
</organism>
<keyword evidence="3" id="KW-1185">Reference proteome</keyword>
<accession>A0A3A9JVG7</accession>
<dbReference type="NCBIfam" id="TIGR03725">
    <property type="entry name" value="T6A_YeaZ"/>
    <property type="match status" value="1"/>
</dbReference>
<comment type="caution">
    <text evidence="2">The sequence shown here is derived from an EMBL/GenBank/DDBJ whole genome shotgun (WGS) entry which is preliminary data.</text>
</comment>
<name>A0A3A9JVG7_9BACI</name>
<reference evidence="2 3" key="1">
    <citation type="submission" date="2017-10" db="EMBL/GenBank/DDBJ databases">
        <title>Bacillus sp. nov., a halophilic bacterium isolated from a Keqin Lake.</title>
        <authorList>
            <person name="Wang H."/>
        </authorList>
    </citation>
    <scope>NUCLEOTIDE SEQUENCE [LARGE SCALE GENOMIC DNA]</scope>
    <source>
        <strain evidence="2 3">KCTC 13187</strain>
    </source>
</reference>
<dbReference type="GO" id="GO:0016740">
    <property type="term" value="F:transferase activity"/>
    <property type="evidence" value="ECO:0007669"/>
    <property type="project" value="UniProtKB-KW"/>
</dbReference>
<protein>
    <submittedName>
        <fullName evidence="2">tRNA (Adenosine(37)-N6)-threonylcarbamoyltransferase complex dimerization subunit type 1 TsaB</fullName>
    </submittedName>
</protein>
<evidence type="ECO:0000313" key="3">
    <source>
        <dbReference type="Proteomes" id="UP000281498"/>
    </source>
</evidence>
<proteinExistence type="predicted"/>
<dbReference type="Pfam" id="PF00814">
    <property type="entry name" value="TsaD"/>
    <property type="match status" value="1"/>
</dbReference>
<dbReference type="InterPro" id="IPR000905">
    <property type="entry name" value="Gcp-like_dom"/>
</dbReference>
<feature type="domain" description="Gcp-like" evidence="1">
    <location>
        <begin position="32"/>
        <end position="196"/>
    </location>
</feature>
<keyword evidence="2" id="KW-0808">Transferase</keyword>
<dbReference type="SUPFAM" id="SSF53067">
    <property type="entry name" value="Actin-like ATPase domain"/>
    <property type="match status" value="2"/>
</dbReference>
<dbReference type="InterPro" id="IPR043129">
    <property type="entry name" value="ATPase_NBD"/>
</dbReference>
<dbReference type="RefSeq" id="WP_110939271.1">
    <property type="nucleotide sequence ID" value="NZ_NJAW01000037.1"/>
</dbReference>
<dbReference type="PANTHER" id="PTHR11735:SF11">
    <property type="entry name" value="TRNA THREONYLCARBAMOYLADENOSINE BIOSYNTHESIS PROTEIN TSAB"/>
    <property type="match status" value="1"/>
</dbReference>
<dbReference type="Gene3D" id="3.30.420.40">
    <property type="match status" value="2"/>
</dbReference>
<dbReference type="OrthoDB" id="9784166at2"/>
<dbReference type="InterPro" id="IPR022496">
    <property type="entry name" value="T6A_TsaB"/>
</dbReference>
<dbReference type="CDD" id="cd24032">
    <property type="entry name" value="ASKHA_NBD_TsaB"/>
    <property type="match status" value="1"/>
</dbReference>
<dbReference type="AlphaFoldDB" id="A0A3A9JVG7"/>
<evidence type="ECO:0000313" key="2">
    <source>
        <dbReference type="EMBL" id="RKL64924.1"/>
    </source>
</evidence>
<dbReference type="GO" id="GO:0005829">
    <property type="term" value="C:cytosol"/>
    <property type="evidence" value="ECO:0007669"/>
    <property type="project" value="TreeGrafter"/>
</dbReference>
<dbReference type="PANTHER" id="PTHR11735">
    <property type="entry name" value="TRNA N6-ADENOSINE THREONYLCARBAMOYLTRANSFERASE"/>
    <property type="match status" value="1"/>
</dbReference>
<dbReference type="Proteomes" id="UP000281498">
    <property type="component" value="Unassembled WGS sequence"/>
</dbReference>
<evidence type="ECO:0000259" key="1">
    <source>
        <dbReference type="Pfam" id="PF00814"/>
    </source>
</evidence>
<sequence length="235" mass="26293">MNILAIDTSTYVMGVAILRDGIPAGEMRTHLKKNHSIRLMPAIRALFEEVDMKPAELDRIVVSEGPGSYTGVRIGVTTAKTMAWALNRPVIGVSSMEMLAQNGRYFNGVISPFYDARRGQVFTGLYRSMSNGIIRESEDRITLHDGWLKALKEQGEPVLCVSPDMEKHKELIQQELGDLAIIGTEIDALPSPLELARIGMRKDVVTTAHEFSPNYLRLAEAEAKWLEKIKDEKKR</sequence>
<dbReference type="GO" id="GO:0002949">
    <property type="term" value="P:tRNA threonylcarbamoyladenosine modification"/>
    <property type="evidence" value="ECO:0007669"/>
    <property type="project" value="InterPro"/>
</dbReference>